<keyword evidence="3" id="KW-1185">Reference proteome</keyword>
<organism evidence="2 3">
    <name type="scientific">Sessilibacter corallicola</name>
    <dbReference type="NCBI Taxonomy" id="2904075"/>
    <lineage>
        <taxon>Bacteria</taxon>
        <taxon>Pseudomonadati</taxon>
        <taxon>Pseudomonadota</taxon>
        <taxon>Gammaproteobacteria</taxon>
        <taxon>Cellvibrionales</taxon>
        <taxon>Cellvibrionaceae</taxon>
        <taxon>Sessilibacter</taxon>
    </lineage>
</organism>
<dbReference type="Pfam" id="PF05168">
    <property type="entry name" value="HEPN"/>
    <property type="match status" value="1"/>
</dbReference>
<feature type="domain" description="HEPN" evidence="1">
    <location>
        <begin position="26"/>
        <end position="123"/>
    </location>
</feature>
<evidence type="ECO:0000259" key="1">
    <source>
        <dbReference type="Pfam" id="PF05168"/>
    </source>
</evidence>
<dbReference type="Gene3D" id="1.20.120.330">
    <property type="entry name" value="Nucleotidyltransferases domain 2"/>
    <property type="match status" value="1"/>
</dbReference>
<gene>
    <name evidence="2" type="ORF">NBRC116591_16600</name>
</gene>
<dbReference type="Proteomes" id="UP001465153">
    <property type="component" value="Unassembled WGS sequence"/>
</dbReference>
<comment type="caution">
    <text evidence="2">The sequence shown here is derived from an EMBL/GenBank/DDBJ whole genome shotgun (WGS) entry which is preliminary data.</text>
</comment>
<evidence type="ECO:0000313" key="2">
    <source>
        <dbReference type="EMBL" id="GAA6167849.1"/>
    </source>
</evidence>
<name>A0ABQ0A871_9GAMM</name>
<dbReference type="InterPro" id="IPR007842">
    <property type="entry name" value="HEPN_dom"/>
</dbReference>
<dbReference type="RefSeq" id="WP_353302503.1">
    <property type="nucleotide sequence ID" value="NZ_BAABWN010000005.1"/>
</dbReference>
<reference evidence="2 3" key="1">
    <citation type="submission" date="2024-04" db="EMBL/GenBank/DDBJ databases">
        <title>Draft genome sequence of Sessilibacter corallicola NBRC 116591.</title>
        <authorList>
            <person name="Miyakawa T."/>
            <person name="Kusuya Y."/>
            <person name="Miura T."/>
        </authorList>
    </citation>
    <scope>NUCLEOTIDE SEQUENCE [LARGE SCALE GENOMIC DNA]</scope>
    <source>
        <strain evidence="2 3">KU-00831-HH</strain>
    </source>
</reference>
<protein>
    <recommendedName>
        <fullName evidence="1">HEPN domain-containing protein</fullName>
    </recommendedName>
</protein>
<proteinExistence type="predicted"/>
<evidence type="ECO:0000313" key="3">
    <source>
        <dbReference type="Proteomes" id="UP001465153"/>
    </source>
</evidence>
<sequence length="127" mass="14464">MAINPQDMVKFAFDLYKENNSTSENTANNEPKEIEFRTVVNRAYYGAFLTARDFAKVSNESGSVHSDVIKHFEKKKAGIVSNNLDSLKKLRTKADYKPKETLSEQEAKTSCRTANKIVREIEKLSKK</sequence>
<dbReference type="EMBL" id="BAABWN010000005">
    <property type="protein sequence ID" value="GAA6167849.1"/>
    <property type="molecule type" value="Genomic_DNA"/>
</dbReference>
<accession>A0ABQ0A871</accession>